<dbReference type="AlphaFoldDB" id="Q6U5U7"/>
<reference evidence="2" key="2">
    <citation type="journal article" date="2004" name="Gene">
        <title>Sequencing and analysis of the large virulence plasmid pLVPK of Klebsiella pneumoniae CG43.</title>
        <authorList>
            <person name="Chen Y.T."/>
            <person name="Chang H.Y."/>
            <person name="Lai Y.C."/>
            <person name="Pan C.C."/>
            <person name="Tsai S.F."/>
            <person name="Peng H.L."/>
        </authorList>
    </citation>
    <scope>NUCLEOTIDE SEQUENCE</scope>
    <source>
        <strain evidence="2">CG43</strain>
        <plasmid evidence="2">pLVPK</plasmid>
    </source>
</reference>
<feature type="chain" id="PRO_5004280417" evidence="1">
    <location>
        <begin position="21"/>
        <end position="78"/>
    </location>
</feature>
<organism evidence="2">
    <name type="scientific">Klebsiella pneumoniae CG43</name>
    <dbReference type="NCBI Taxonomy" id="1244085"/>
    <lineage>
        <taxon>Bacteria</taxon>
        <taxon>Pseudomonadati</taxon>
        <taxon>Pseudomonadota</taxon>
        <taxon>Gammaproteobacteria</taxon>
        <taxon>Enterobacterales</taxon>
        <taxon>Enterobacteriaceae</taxon>
        <taxon>Klebsiella/Raoultella group</taxon>
        <taxon>Klebsiella</taxon>
        <taxon>Klebsiella pneumoniae complex</taxon>
    </lineage>
</organism>
<protein>
    <submittedName>
        <fullName evidence="2">Uncharacterized protein</fullName>
    </submittedName>
</protein>
<proteinExistence type="predicted"/>
<gene>
    <name evidence="2" type="ORF">LV211</name>
</gene>
<keyword evidence="1" id="KW-0732">Signal</keyword>
<keyword evidence="2" id="KW-0614">Plasmid</keyword>
<reference evidence="2" key="1">
    <citation type="submission" date="2003-09" db="EMBL/GenBank/DDBJ databases">
        <authorList>
            <person name="Chen Y.-T."/>
            <person name="Peng H.-L."/>
        </authorList>
    </citation>
    <scope>NUCLEOTIDE SEQUENCE</scope>
    <source>
        <strain evidence="2">CG43</strain>
        <plasmid evidence="2">pLVPK</plasmid>
    </source>
</reference>
<evidence type="ECO:0000313" key="2">
    <source>
        <dbReference type="EMBL" id="AAR07774.1"/>
    </source>
</evidence>
<evidence type="ECO:0000256" key="1">
    <source>
        <dbReference type="SAM" id="SignalP"/>
    </source>
</evidence>
<geneLocation type="plasmid" evidence="2">
    <name>pLVPK</name>
</geneLocation>
<feature type="signal peptide" evidence="1">
    <location>
        <begin position="1"/>
        <end position="20"/>
    </location>
</feature>
<sequence>MIFVMSALTASEGIACPLFAAGLTFAFCPAGTGDTETNAAAWNDVTNSVAPTILNTFIFAPLFNSTFQSNFARRWAPA</sequence>
<accession>Q6U5U7</accession>
<dbReference type="EMBL" id="AY378100">
    <property type="protein sequence ID" value="AAR07774.1"/>
    <property type="molecule type" value="Genomic_DNA"/>
</dbReference>
<name>Q6U5U7_KLEPN</name>